<dbReference type="UniPathway" id="UPA00078">
    <property type="reaction ID" value="UER00161"/>
</dbReference>
<keyword evidence="1" id="KW-0093">Biotin biosynthesis</keyword>
<comment type="caution">
    <text evidence="1">Lacks conserved residue(s) required for the propagation of feature annotation.</text>
</comment>
<comment type="subcellular location">
    <subcellularLocation>
        <location evidence="1">Cytoplasm</location>
    </subcellularLocation>
</comment>
<feature type="binding site" evidence="1">
    <location>
        <position position="42"/>
    </location>
    <ligand>
        <name>substrate</name>
    </ligand>
</feature>
<keyword evidence="1" id="KW-0067">ATP-binding</keyword>
<dbReference type="AlphaFoldDB" id="A0A8D5AIH0"/>
<comment type="pathway">
    <text evidence="1">Cofactor biosynthesis; biotin biosynthesis; biotin from 7,8-diaminononanoate: step 1/2.</text>
</comment>
<proteinExistence type="inferred from homology"/>
<keyword evidence="1" id="KW-0479">Metal-binding</keyword>
<comment type="function">
    <text evidence="1">Catalyzes a mechanistically unusual reaction, the ATP-dependent insertion of CO2 between the N7 and N8 nitrogen atoms of 7,8-diaminopelargonic acid (DAPA, also called 7,8-diammoniononanoate) to form a ureido ring.</text>
</comment>
<dbReference type="PANTHER" id="PTHR43210">
    <property type="entry name" value="DETHIOBIOTIN SYNTHETASE"/>
    <property type="match status" value="1"/>
</dbReference>
<sequence length="224" mass="23194">MKRGLFVTGTDTGVGKTRVAAALAQLLTQHGATVRPRKPAESGCPRKDGRLFPQDADALRLAAGALDPIETVCPYPFEPAIAPDRAARLAGRPLTIAALAAACREGVKEGDFLLVEGAGGFYSPLAEDGLNADLAVALGLPVLLVAADRLGCINHTLLCVEAISRRGLTLAGVALNRTAPAAAGLAMDNAADLGARLGRPVLNLPYREETAAWPELASLADRCL</sequence>
<keyword evidence="1" id="KW-0547">Nucleotide-binding</keyword>
<feature type="binding site" evidence="1">
    <location>
        <position position="55"/>
    </location>
    <ligand>
        <name>ATP</name>
        <dbReference type="ChEBI" id="CHEBI:30616"/>
    </ligand>
</feature>
<dbReference type="GO" id="GO:0004141">
    <property type="term" value="F:dethiobiotin synthase activity"/>
    <property type="evidence" value="ECO:0007669"/>
    <property type="project" value="UniProtKB-UniRule"/>
</dbReference>
<dbReference type="HAMAP" id="MF_00336">
    <property type="entry name" value="BioD"/>
    <property type="match status" value="1"/>
</dbReference>
<protein>
    <recommendedName>
        <fullName evidence="1">ATP-dependent dethiobiotin synthetase BioD</fullName>
        <ecNumber evidence="1">6.3.3.3</ecNumber>
    </recommendedName>
    <alternativeName>
        <fullName evidence="1">DTB synthetase</fullName>
        <shortName evidence="1">DTBS</shortName>
    </alternativeName>
    <alternativeName>
        <fullName evidence="1">Dethiobiotin synthase</fullName>
    </alternativeName>
</protein>
<dbReference type="RefSeq" id="WP_221047608.1">
    <property type="nucleotide sequence ID" value="NZ_AP019782.1"/>
</dbReference>
<comment type="catalytic activity">
    <reaction evidence="1">
        <text>(7R,8S)-7,8-diammoniononanoate + CO2 + ATP = (4R,5S)-dethiobiotin + ADP + phosphate + 3 H(+)</text>
        <dbReference type="Rhea" id="RHEA:15805"/>
        <dbReference type="ChEBI" id="CHEBI:15378"/>
        <dbReference type="ChEBI" id="CHEBI:16526"/>
        <dbReference type="ChEBI" id="CHEBI:30616"/>
        <dbReference type="ChEBI" id="CHEBI:43474"/>
        <dbReference type="ChEBI" id="CHEBI:149469"/>
        <dbReference type="ChEBI" id="CHEBI:149473"/>
        <dbReference type="ChEBI" id="CHEBI:456216"/>
        <dbReference type="EC" id="6.3.3.3"/>
    </reaction>
</comment>
<dbReference type="EMBL" id="AP019782">
    <property type="protein sequence ID" value="BBL72523.1"/>
    <property type="molecule type" value="Genomic_DNA"/>
</dbReference>
<comment type="subunit">
    <text evidence="1">Homodimer.</text>
</comment>
<dbReference type="Proteomes" id="UP000824988">
    <property type="component" value="Chromosome"/>
</dbReference>
<accession>A0A8D5AIH0</accession>
<dbReference type="KEGG" id="moz:MoryE10_31290"/>
<feature type="binding site" evidence="1">
    <location>
        <position position="116"/>
    </location>
    <ligand>
        <name>Mg(2+)</name>
        <dbReference type="ChEBI" id="CHEBI:18420"/>
    </ligand>
</feature>
<dbReference type="PANTHER" id="PTHR43210:SF5">
    <property type="entry name" value="DETHIOBIOTIN SYNTHETASE"/>
    <property type="match status" value="1"/>
</dbReference>
<dbReference type="PIRSF" id="PIRSF006755">
    <property type="entry name" value="DTB_synth"/>
    <property type="match status" value="1"/>
</dbReference>
<reference evidence="2" key="1">
    <citation type="submission" date="2019-06" db="EMBL/GenBank/DDBJ databases">
        <title>Complete genome sequence of Methylogaea oryzae strain JCM16910.</title>
        <authorList>
            <person name="Asakawa S."/>
        </authorList>
    </citation>
    <scope>NUCLEOTIDE SEQUENCE</scope>
    <source>
        <strain evidence="2">E10</strain>
    </source>
</reference>
<dbReference type="EC" id="6.3.3.3" evidence="1"/>
<keyword evidence="3" id="KW-1185">Reference proteome</keyword>
<evidence type="ECO:0000313" key="3">
    <source>
        <dbReference type="Proteomes" id="UP000824988"/>
    </source>
</evidence>
<feature type="binding site" evidence="1">
    <location>
        <position position="17"/>
    </location>
    <ligand>
        <name>Mg(2+)</name>
        <dbReference type="ChEBI" id="CHEBI:18420"/>
    </ligand>
</feature>
<dbReference type="GO" id="GO:0005829">
    <property type="term" value="C:cytosol"/>
    <property type="evidence" value="ECO:0007669"/>
    <property type="project" value="TreeGrafter"/>
</dbReference>
<comment type="cofactor">
    <cofactor evidence="1">
        <name>Mg(2+)</name>
        <dbReference type="ChEBI" id="CHEBI:18420"/>
    </cofactor>
</comment>
<dbReference type="GO" id="GO:0000287">
    <property type="term" value="F:magnesium ion binding"/>
    <property type="evidence" value="ECO:0007669"/>
    <property type="project" value="UniProtKB-UniRule"/>
</dbReference>
<comment type="similarity">
    <text evidence="1">Belongs to the dethiobiotin synthetase family.</text>
</comment>
<feature type="binding site" evidence="1">
    <location>
        <begin position="116"/>
        <end position="119"/>
    </location>
    <ligand>
        <name>ATP</name>
        <dbReference type="ChEBI" id="CHEBI:30616"/>
    </ligand>
</feature>
<name>A0A8D5AIH0_9GAMM</name>
<evidence type="ECO:0000313" key="2">
    <source>
        <dbReference type="EMBL" id="BBL72523.1"/>
    </source>
</evidence>
<dbReference type="GO" id="GO:0005524">
    <property type="term" value="F:ATP binding"/>
    <property type="evidence" value="ECO:0007669"/>
    <property type="project" value="UniProtKB-UniRule"/>
</dbReference>
<feature type="active site" evidence="1">
    <location>
        <position position="38"/>
    </location>
</feature>
<dbReference type="InterPro" id="IPR004472">
    <property type="entry name" value="DTB_synth_BioD"/>
</dbReference>
<dbReference type="Pfam" id="PF13500">
    <property type="entry name" value="AAA_26"/>
    <property type="match status" value="1"/>
</dbReference>
<organism evidence="2 3">
    <name type="scientific">Methylogaea oryzae</name>
    <dbReference type="NCBI Taxonomy" id="1295382"/>
    <lineage>
        <taxon>Bacteria</taxon>
        <taxon>Pseudomonadati</taxon>
        <taxon>Pseudomonadota</taxon>
        <taxon>Gammaproteobacteria</taxon>
        <taxon>Methylococcales</taxon>
        <taxon>Methylococcaceae</taxon>
        <taxon>Methylogaea</taxon>
    </lineage>
</organism>
<keyword evidence="1" id="KW-0436">Ligase</keyword>
<dbReference type="NCBIfam" id="TIGR00347">
    <property type="entry name" value="bioD"/>
    <property type="match status" value="1"/>
</dbReference>
<dbReference type="CDD" id="cd03109">
    <property type="entry name" value="DTBS"/>
    <property type="match status" value="1"/>
</dbReference>
<keyword evidence="1" id="KW-0963">Cytoplasm</keyword>
<gene>
    <name evidence="1 2" type="primary">bioD</name>
    <name evidence="2" type="ORF">MoryE10_31290</name>
</gene>
<keyword evidence="1" id="KW-0460">Magnesium</keyword>
<evidence type="ECO:0000256" key="1">
    <source>
        <dbReference type="HAMAP-Rule" id="MF_00336"/>
    </source>
</evidence>
<feature type="binding site" evidence="1">
    <location>
        <begin position="176"/>
        <end position="177"/>
    </location>
    <ligand>
        <name>ATP</name>
        <dbReference type="ChEBI" id="CHEBI:30616"/>
    </ligand>
</feature>
<feature type="binding site" evidence="1">
    <location>
        <position position="55"/>
    </location>
    <ligand>
        <name>Mg(2+)</name>
        <dbReference type="ChEBI" id="CHEBI:18420"/>
    </ligand>
</feature>
<dbReference type="GO" id="GO:0009102">
    <property type="term" value="P:biotin biosynthetic process"/>
    <property type="evidence" value="ECO:0007669"/>
    <property type="project" value="UniProtKB-UniRule"/>
</dbReference>